<gene>
    <name evidence="3" type="ORF">EDWATA_01551</name>
</gene>
<organism evidence="3 4">
    <name type="scientific">Edwardsiella tarda ATCC 23685</name>
    <dbReference type="NCBI Taxonomy" id="500638"/>
    <lineage>
        <taxon>Bacteria</taxon>
        <taxon>Pseudomonadati</taxon>
        <taxon>Pseudomonadota</taxon>
        <taxon>Gammaproteobacteria</taxon>
        <taxon>Enterobacterales</taxon>
        <taxon>Hafniaceae</taxon>
        <taxon>Edwardsiella</taxon>
    </lineage>
</organism>
<reference evidence="3 4" key="1">
    <citation type="submission" date="2010-02" db="EMBL/GenBank/DDBJ databases">
        <authorList>
            <person name="Weinstock G."/>
            <person name="Sodergren E."/>
            <person name="Clifton S."/>
            <person name="Fulton L."/>
            <person name="Fulton B."/>
            <person name="Courtney L."/>
            <person name="Fronick C."/>
            <person name="Harrison M."/>
            <person name="Strong C."/>
            <person name="Farmer C."/>
            <person name="Delahaunty K."/>
            <person name="Markovic C."/>
            <person name="Hall O."/>
            <person name="Minx P."/>
            <person name="Tomlinson C."/>
            <person name="Mitreva M."/>
            <person name="Nelson J."/>
            <person name="Hou S."/>
            <person name="Wollam A."/>
            <person name="Pepin K.H."/>
            <person name="Johnson M."/>
            <person name="Bhonagiri V."/>
            <person name="Zhang X."/>
            <person name="Suruliraj S."/>
            <person name="Warren W."/>
            <person name="Chinwalla A."/>
            <person name="Mardis E.R."/>
            <person name="Wilson R.K."/>
        </authorList>
    </citation>
    <scope>NUCLEOTIDE SEQUENCE [LARGE SCALE GENOMIC DNA]</scope>
    <source>
        <strain evidence="3 4">ATCC 23685</strain>
    </source>
</reference>
<keyword evidence="2" id="KW-0119">Carbohydrate metabolism</keyword>
<evidence type="ECO:0000313" key="3">
    <source>
        <dbReference type="EMBL" id="EFE23452.1"/>
    </source>
</evidence>
<name>D4F481_EDWTA</name>
<comment type="caution">
    <text evidence="3">The sequence shown here is derived from an EMBL/GenBank/DDBJ whole genome shotgun (WGS) entry which is preliminary data.</text>
</comment>
<sequence length="32" mass="3985">MGIEFVLIDQETQLEQLKQQLRWNEVYYRLSL</sequence>
<evidence type="ECO:0000313" key="4">
    <source>
        <dbReference type="Proteomes" id="UP000003692"/>
    </source>
</evidence>
<keyword evidence="1" id="KW-0413">Isomerase</keyword>
<dbReference type="HOGENOM" id="CLU_3389204_0_0_6"/>
<dbReference type="AlphaFoldDB" id="D4F481"/>
<dbReference type="GO" id="GO:0016853">
    <property type="term" value="F:isomerase activity"/>
    <property type="evidence" value="ECO:0007669"/>
    <property type="project" value="UniProtKB-KW"/>
</dbReference>
<protein>
    <submittedName>
        <fullName evidence="3">Uncharacterized protein</fullName>
    </submittedName>
</protein>
<dbReference type="InterPro" id="IPR004216">
    <property type="entry name" value="Fuc/Ara_isomerase_C"/>
</dbReference>
<proteinExistence type="predicted"/>
<accession>D4F481</accession>
<dbReference type="EMBL" id="ADGK01000087">
    <property type="protein sequence ID" value="EFE23452.1"/>
    <property type="molecule type" value="Genomic_DNA"/>
</dbReference>
<evidence type="ECO:0000256" key="2">
    <source>
        <dbReference type="ARBA" id="ARBA00023277"/>
    </source>
</evidence>
<dbReference type="Proteomes" id="UP000003692">
    <property type="component" value="Unassembled WGS sequence"/>
</dbReference>
<dbReference type="SUPFAM" id="SSF50443">
    <property type="entry name" value="FucI/AraA C-terminal domain-like"/>
    <property type="match status" value="1"/>
</dbReference>
<evidence type="ECO:0000256" key="1">
    <source>
        <dbReference type="ARBA" id="ARBA00023235"/>
    </source>
</evidence>